<protein>
    <submittedName>
        <fullName evidence="1">Uncharacterized protein</fullName>
    </submittedName>
</protein>
<gene>
    <name evidence="1" type="ORF">ASIM_LOCUS7257</name>
</gene>
<dbReference type="EMBL" id="UYRR01017215">
    <property type="protein sequence ID" value="VDK28825.1"/>
    <property type="molecule type" value="Genomic_DNA"/>
</dbReference>
<organism evidence="1 2">
    <name type="scientific">Anisakis simplex</name>
    <name type="common">Herring worm</name>
    <dbReference type="NCBI Taxonomy" id="6269"/>
    <lineage>
        <taxon>Eukaryota</taxon>
        <taxon>Metazoa</taxon>
        <taxon>Ecdysozoa</taxon>
        <taxon>Nematoda</taxon>
        <taxon>Chromadorea</taxon>
        <taxon>Rhabditida</taxon>
        <taxon>Spirurina</taxon>
        <taxon>Ascaridomorpha</taxon>
        <taxon>Ascaridoidea</taxon>
        <taxon>Anisakidae</taxon>
        <taxon>Anisakis</taxon>
        <taxon>Anisakis simplex complex</taxon>
    </lineage>
</organism>
<accession>A0A3P6PNS9</accession>
<proteinExistence type="predicted"/>
<evidence type="ECO:0000313" key="1">
    <source>
        <dbReference type="EMBL" id="VDK28825.1"/>
    </source>
</evidence>
<dbReference type="Proteomes" id="UP000267096">
    <property type="component" value="Unassembled WGS sequence"/>
</dbReference>
<reference evidence="1 2" key="1">
    <citation type="submission" date="2018-11" db="EMBL/GenBank/DDBJ databases">
        <authorList>
            <consortium name="Pathogen Informatics"/>
        </authorList>
    </citation>
    <scope>NUCLEOTIDE SEQUENCE [LARGE SCALE GENOMIC DNA]</scope>
</reference>
<dbReference type="AlphaFoldDB" id="A0A3P6PNS9"/>
<sequence>MGVSVNKKDASTNAARDFSHFLIRQKLLDPSEMPSLTAESLEATTVKMSADGWGSGSAAGDDGSLLKSEGVDYAEGNIATSPYIPPQKPKTEHEKYIEQRAQEVAQVD</sequence>
<evidence type="ECO:0000313" key="2">
    <source>
        <dbReference type="Proteomes" id="UP000267096"/>
    </source>
</evidence>
<keyword evidence="2" id="KW-1185">Reference proteome</keyword>
<dbReference type="OrthoDB" id="5600252at2759"/>
<name>A0A3P6PNS9_ANISI</name>